<comment type="caution">
    <text evidence="2">The sequence shown here is derived from an EMBL/GenBank/DDBJ whole genome shotgun (WGS) entry which is preliminary data.</text>
</comment>
<protein>
    <submittedName>
        <fullName evidence="2">Myo-inositol-1-phosphate synthase</fullName>
    </submittedName>
</protein>
<proteinExistence type="predicted"/>
<dbReference type="GO" id="GO:0008654">
    <property type="term" value="P:phospholipid biosynthetic process"/>
    <property type="evidence" value="ECO:0007669"/>
    <property type="project" value="InterPro"/>
</dbReference>
<organism evidence="2 3">
    <name type="scientific">Streptomyces caelestis</name>
    <dbReference type="NCBI Taxonomy" id="36816"/>
    <lineage>
        <taxon>Bacteria</taxon>
        <taxon>Bacillati</taxon>
        <taxon>Actinomycetota</taxon>
        <taxon>Actinomycetes</taxon>
        <taxon>Kitasatosporales</taxon>
        <taxon>Streptomycetaceae</taxon>
        <taxon>Streptomyces</taxon>
    </lineage>
</organism>
<keyword evidence="3" id="KW-1185">Reference proteome</keyword>
<dbReference type="Pfam" id="PF01658">
    <property type="entry name" value="Inos-1-P_synth"/>
    <property type="match status" value="1"/>
</dbReference>
<dbReference type="Gene3D" id="3.40.50.720">
    <property type="entry name" value="NAD(P)-binding Rossmann-like Domain"/>
    <property type="match status" value="1"/>
</dbReference>
<dbReference type="OrthoDB" id="4325948at2"/>
<dbReference type="InterPro" id="IPR013021">
    <property type="entry name" value="Myo-inos-1-P_Synthase_GAPDH"/>
</dbReference>
<accession>A0A0M8QRM7</accession>
<name>A0A0M8QRM7_9ACTN</name>
<dbReference type="GO" id="GO:0004512">
    <property type="term" value="F:inositol-3-phosphate synthase activity"/>
    <property type="evidence" value="ECO:0007669"/>
    <property type="project" value="InterPro"/>
</dbReference>
<dbReference type="Proteomes" id="UP000037773">
    <property type="component" value="Unassembled WGS sequence"/>
</dbReference>
<dbReference type="PATRIC" id="fig|36816.3.peg.2761"/>
<dbReference type="PANTHER" id="PTHR43125">
    <property type="entry name" value="INOSITOL-3-PHOSPHATE SYNTHASE"/>
    <property type="match status" value="1"/>
</dbReference>
<sequence length="370" mass="38354">MSNNVIRVALAGVGSCASSFVQSVVLDRERPGPSNGVMHEYIGGHRLGDVEFVAAFDVDALKVGQDLSEAVYAGRTAAVRHVDVPHLGVTVQAGPLLDGLDGALGDAVDAHPATAVATPESLAAALAAARPDVVVCLLPTGSTAAVQTYARAAAEAGAGFVNATPEPVANDPALVALFTEHGAPLLGDDLRSHLGATTLHTALIELFQSRGVEVKDNYQLNVGGNTDFLNLSDPARSRSKQVSKRKALANAGIDSREVAAGPNGFVKHLGDRKVCFLRIEGESIIGAPVHMEVRLEVEDSPNAAAVLANAVRTAHSASRQGMVGVIDPVCAFLFKSPKTGAKESEALHDFQAFVRKAGEHHALQAVDGNA</sequence>
<evidence type="ECO:0000313" key="2">
    <source>
        <dbReference type="EMBL" id="KOT40596.1"/>
    </source>
</evidence>
<dbReference type="EMBL" id="LGCN01000120">
    <property type="protein sequence ID" value="KOT40596.1"/>
    <property type="molecule type" value="Genomic_DNA"/>
</dbReference>
<dbReference type="PANTHER" id="PTHR43125:SF1">
    <property type="entry name" value="INOSITOL-3-PHOSPHATE SYNTHASE"/>
    <property type="match status" value="1"/>
</dbReference>
<dbReference type="Gene3D" id="3.30.360.10">
    <property type="entry name" value="Dihydrodipicolinate Reductase, domain 2"/>
    <property type="match status" value="1"/>
</dbReference>
<dbReference type="RefSeq" id="WP_051843112.1">
    <property type="nucleotide sequence ID" value="NZ_JBFBKA010000001.1"/>
</dbReference>
<dbReference type="SUPFAM" id="SSF55347">
    <property type="entry name" value="Glyceraldehyde-3-phosphate dehydrogenase-like, C-terminal domain"/>
    <property type="match status" value="1"/>
</dbReference>
<evidence type="ECO:0000313" key="3">
    <source>
        <dbReference type="Proteomes" id="UP000037773"/>
    </source>
</evidence>
<dbReference type="GO" id="GO:0006021">
    <property type="term" value="P:inositol biosynthetic process"/>
    <property type="evidence" value="ECO:0007669"/>
    <property type="project" value="InterPro"/>
</dbReference>
<dbReference type="InterPro" id="IPR052199">
    <property type="entry name" value="MIPS"/>
</dbReference>
<evidence type="ECO:0000259" key="1">
    <source>
        <dbReference type="Pfam" id="PF01658"/>
    </source>
</evidence>
<dbReference type="SUPFAM" id="SSF51735">
    <property type="entry name" value="NAD(P)-binding Rossmann-fold domains"/>
    <property type="match status" value="1"/>
</dbReference>
<dbReference type="AlphaFoldDB" id="A0A0M8QRM7"/>
<gene>
    <name evidence="2" type="ORF">ADK41_12810</name>
</gene>
<dbReference type="InterPro" id="IPR036291">
    <property type="entry name" value="NAD(P)-bd_dom_sf"/>
</dbReference>
<feature type="domain" description="Myo-inositol-1-phosphate synthase GAPDH-like" evidence="1">
    <location>
        <begin position="195"/>
        <end position="300"/>
    </location>
</feature>
<reference evidence="2 3" key="1">
    <citation type="submission" date="2015-07" db="EMBL/GenBank/DDBJ databases">
        <authorList>
            <person name="Noorani M."/>
        </authorList>
    </citation>
    <scope>NUCLEOTIDE SEQUENCE [LARGE SCALE GENOMIC DNA]</scope>
    <source>
        <strain evidence="2 3">NRRL B-24567</strain>
    </source>
</reference>